<proteinExistence type="predicted"/>
<dbReference type="SUPFAM" id="SSF56925">
    <property type="entry name" value="OMPA-like"/>
    <property type="match status" value="1"/>
</dbReference>
<comment type="caution">
    <text evidence="3">The sequence shown here is derived from an EMBL/GenBank/DDBJ whole genome shotgun (WGS) entry which is preliminary data.</text>
</comment>
<dbReference type="Gene3D" id="2.40.160.20">
    <property type="match status" value="1"/>
</dbReference>
<dbReference type="AlphaFoldDB" id="A0ABD6X4N9"/>
<reference evidence="3 4" key="1">
    <citation type="submission" date="2018-03" db="EMBL/GenBank/DDBJ databases">
        <title>Whole genome sequencing of Histamine producing bacteria.</title>
        <authorList>
            <person name="Butler K."/>
        </authorList>
    </citation>
    <scope>NUCLEOTIDE SEQUENCE [LARGE SCALE GENOMIC DNA]</scope>
    <source>
        <strain evidence="3 4">BT-6</strain>
    </source>
</reference>
<evidence type="ECO:0000313" key="3">
    <source>
        <dbReference type="EMBL" id="PSU17458.1"/>
    </source>
</evidence>
<dbReference type="Proteomes" id="UP000241404">
    <property type="component" value="Unassembled WGS sequence"/>
</dbReference>
<feature type="domain" description="Outer membrane protein beta-barrel" evidence="2">
    <location>
        <begin position="38"/>
        <end position="238"/>
    </location>
</feature>
<keyword evidence="1" id="KW-0732">Signal</keyword>
<dbReference type="EMBL" id="PYMM01000003">
    <property type="protein sequence ID" value="PSU17458.1"/>
    <property type="molecule type" value="Genomic_DNA"/>
</dbReference>
<name>A0ABD6X4N9_PHODM</name>
<evidence type="ECO:0000313" key="4">
    <source>
        <dbReference type="Proteomes" id="UP000241404"/>
    </source>
</evidence>
<accession>A0ABD6X4N9</accession>
<organism evidence="3 4">
    <name type="scientific">Photobacterium damselae</name>
    <dbReference type="NCBI Taxonomy" id="38293"/>
    <lineage>
        <taxon>Bacteria</taxon>
        <taxon>Pseudomonadati</taxon>
        <taxon>Pseudomonadota</taxon>
        <taxon>Gammaproteobacteria</taxon>
        <taxon>Vibrionales</taxon>
        <taxon>Vibrionaceae</taxon>
        <taxon>Photobacterium</taxon>
    </lineage>
</organism>
<evidence type="ECO:0000259" key="2">
    <source>
        <dbReference type="Pfam" id="PF13505"/>
    </source>
</evidence>
<protein>
    <recommendedName>
        <fullName evidence="2">Outer membrane protein beta-barrel domain-containing protein</fullName>
    </recommendedName>
</protein>
<dbReference type="InterPro" id="IPR011250">
    <property type="entry name" value="OMP/PagP_B-barrel"/>
</dbReference>
<dbReference type="InterPro" id="IPR027385">
    <property type="entry name" value="Beta-barrel_OMP"/>
</dbReference>
<dbReference type="Pfam" id="PF13505">
    <property type="entry name" value="OMP_b-brl"/>
    <property type="match status" value="1"/>
</dbReference>
<evidence type="ECO:0000256" key="1">
    <source>
        <dbReference type="ARBA" id="ARBA00022729"/>
    </source>
</evidence>
<gene>
    <name evidence="3" type="ORF">CTM90_08115</name>
</gene>
<sequence length="238" mass="26142">MLNLNDVLLFVKIMTRARALKFNVNISSNKMKLHKLAAAFTLLLSTSVYAAPSQYIEFGIGGGGIKTPDTKMMSTDKHYANHVGGWATMLATGFFQDTSVPKLQLGGEFSVAKYESNRHHIDAHSLKYSGYNFGVSGLAKYNFYRNWNLLAKAGVAFVNQKTSSTTAGLNSRENQIRPRVGLGLGYDVNKNVTITASVDHVFGHDLPAFTSDVSAVNSHAYKKIADIDTAYLGVRYQF</sequence>